<organism evidence="1 2">
    <name type="scientific">Pseudomonas amygdali pv. tabaci</name>
    <name type="common">Pseudomonas syringae pv. tabaci</name>
    <dbReference type="NCBI Taxonomy" id="322"/>
    <lineage>
        <taxon>Bacteria</taxon>
        <taxon>Pseudomonadati</taxon>
        <taxon>Pseudomonadota</taxon>
        <taxon>Gammaproteobacteria</taxon>
        <taxon>Pseudomonadales</taxon>
        <taxon>Pseudomonadaceae</taxon>
        <taxon>Pseudomonas</taxon>
        <taxon>Pseudomonas amygdali</taxon>
    </lineage>
</organism>
<protein>
    <submittedName>
        <fullName evidence="1">Uncharacterized protein</fullName>
    </submittedName>
</protein>
<proteinExistence type="predicted"/>
<accession>A0A3M6G003</accession>
<evidence type="ECO:0000313" key="1">
    <source>
        <dbReference type="EMBL" id="RMV85506.1"/>
    </source>
</evidence>
<dbReference type="AlphaFoldDB" id="A0A3M6G003"/>
<gene>
    <name evidence="1" type="ORF">ALP03_02592</name>
</gene>
<evidence type="ECO:0000313" key="2">
    <source>
        <dbReference type="Proteomes" id="UP000271531"/>
    </source>
</evidence>
<name>A0A3M6G003_PSEAJ</name>
<sequence length="82" mass="8409">MSALAMNAWPMEWPKPAITLTSPFGTPARSISTPTIKELSGVSSDGLRMTALPAAIAGAICQPQVKIGAFHGVICNTVPSGS</sequence>
<dbReference type="EMBL" id="RBVA01000947">
    <property type="protein sequence ID" value="RMV85506.1"/>
    <property type="molecule type" value="Genomic_DNA"/>
</dbReference>
<reference evidence="1 2" key="1">
    <citation type="submission" date="2018-08" db="EMBL/GenBank/DDBJ databases">
        <title>Recombination of ecologically and evolutionarily significant loci maintains genetic cohesion in the Pseudomonas syringae species complex.</title>
        <authorList>
            <person name="Dillon M."/>
            <person name="Thakur S."/>
            <person name="Almeida R.N.D."/>
            <person name="Weir B.S."/>
            <person name="Guttman D.S."/>
        </authorList>
    </citation>
    <scope>NUCLEOTIDE SEQUENCE [LARGE SCALE GENOMIC DNA]</scope>
    <source>
        <strain evidence="1 2">ICMP 4525</strain>
    </source>
</reference>
<comment type="caution">
    <text evidence="1">The sequence shown here is derived from an EMBL/GenBank/DDBJ whole genome shotgun (WGS) entry which is preliminary data.</text>
</comment>
<dbReference type="Proteomes" id="UP000271531">
    <property type="component" value="Unassembled WGS sequence"/>
</dbReference>